<name>A0A1V6CFA0_UNCT6</name>
<dbReference type="Proteomes" id="UP000485562">
    <property type="component" value="Unassembled WGS sequence"/>
</dbReference>
<accession>A0A1V6CFA0</accession>
<dbReference type="SUPFAM" id="SSF48208">
    <property type="entry name" value="Six-hairpin glycosidases"/>
    <property type="match status" value="1"/>
</dbReference>
<reference evidence="1" key="1">
    <citation type="submission" date="2017-02" db="EMBL/GenBank/DDBJ databases">
        <title>Delving into the versatile metabolic prowess of the omnipresent phylum Bacteroidetes.</title>
        <authorList>
            <person name="Nobu M.K."/>
            <person name="Mei R."/>
            <person name="Narihiro T."/>
            <person name="Kuroda K."/>
            <person name="Liu W.-T."/>
        </authorList>
    </citation>
    <scope>NUCLEOTIDE SEQUENCE</scope>
    <source>
        <strain evidence="1">ADurb.Bin131</strain>
    </source>
</reference>
<dbReference type="EMBL" id="MWDQ01000007">
    <property type="protein sequence ID" value="OQB75546.1"/>
    <property type="molecule type" value="Genomic_DNA"/>
</dbReference>
<dbReference type="AlphaFoldDB" id="A0A1V6CFA0"/>
<protein>
    <submittedName>
        <fullName evidence="1">Uncharacterized protein</fullName>
    </submittedName>
</protein>
<comment type="caution">
    <text evidence="1">The sequence shown here is derived from an EMBL/GenBank/DDBJ whole genome shotgun (WGS) entry which is preliminary data.</text>
</comment>
<gene>
    <name evidence="1" type="ORF">BWX89_00019</name>
</gene>
<evidence type="ECO:0000313" key="1">
    <source>
        <dbReference type="EMBL" id="OQB75546.1"/>
    </source>
</evidence>
<organism evidence="1">
    <name type="scientific">candidate division TA06 bacterium ADurb.Bin131</name>
    <dbReference type="NCBI Taxonomy" id="1852827"/>
    <lineage>
        <taxon>Bacteria</taxon>
        <taxon>Bacteria division TA06</taxon>
    </lineage>
</organism>
<dbReference type="InterPro" id="IPR008928">
    <property type="entry name" value="6-hairpin_glycosidase_sf"/>
</dbReference>
<sequence length="211" mass="24101">MNTGSILALIMLDGIKNVDYGKTFNRYVDDTQEQIGLGWGHSSRMRCLIFPWAEMIAAVFLSKQGNPDAYHHIDRAIKATNSFGGIAEYIWIHGLISRQWYVSAHGTFLWAIAEMLAYSDSEKIVLFSGFPDDLIKDGVSFKNIAIQDNALVSCRVKKNEIFVSIINQGDKELKKFLYFRGNKVQINLRPDEEKNFTLRVKSTSTQNRRKK</sequence>
<dbReference type="GO" id="GO:0005975">
    <property type="term" value="P:carbohydrate metabolic process"/>
    <property type="evidence" value="ECO:0007669"/>
    <property type="project" value="InterPro"/>
</dbReference>
<proteinExistence type="predicted"/>